<protein>
    <submittedName>
        <fullName evidence="2">DUF6147 family protein</fullName>
    </submittedName>
</protein>
<evidence type="ECO:0000313" key="3">
    <source>
        <dbReference type="Proteomes" id="UP001470288"/>
    </source>
</evidence>
<name>A0ABV1HZZ8_9FIRM</name>
<evidence type="ECO:0000313" key="2">
    <source>
        <dbReference type="EMBL" id="MEQ2578508.1"/>
    </source>
</evidence>
<feature type="chain" id="PRO_5047497394" evidence="1">
    <location>
        <begin position="27"/>
        <end position="162"/>
    </location>
</feature>
<keyword evidence="1" id="KW-0732">Signal</keyword>
<feature type="signal peptide" evidence="1">
    <location>
        <begin position="1"/>
        <end position="26"/>
    </location>
</feature>
<dbReference type="Proteomes" id="UP001470288">
    <property type="component" value="Unassembled WGS sequence"/>
</dbReference>
<evidence type="ECO:0000256" key="1">
    <source>
        <dbReference type="SAM" id="SignalP"/>
    </source>
</evidence>
<gene>
    <name evidence="2" type="ORF">WMO62_06570</name>
</gene>
<comment type="caution">
    <text evidence="2">The sequence shown here is derived from an EMBL/GenBank/DDBJ whole genome shotgun (WGS) entry which is preliminary data.</text>
</comment>
<dbReference type="InterPro" id="IPR046145">
    <property type="entry name" value="DUF6147"/>
</dbReference>
<organism evidence="2 3">
    <name type="scientific">Hominiventricola aquisgranensis</name>
    <dbReference type="NCBI Taxonomy" id="3133164"/>
    <lineage>
        <taxon>Bacteria</taxon>
        <taxon>Bacillati</taxon>
        <taxon>Bacillota</taxon>
        <taxon>Clostridia</taxon>
        <taxon>Lachnospirales</taxon>
        <taxon>Lachnospiraceae</taxon>
        <taxon>Hominiventricola</taxon>
    </lineage>
</organism>
<dbReference type="Pfam" id="PF19644">
    <property type="entry name" value="DUF6147"/>
    <property type="match status" value="1"/>
</dbReference>
<proteinExistence type="predicted"/>
<accession>A0ABV1HZZ8</accession>
<dbReference type="RefSeq" id="WP_118716747.1">
    <property type="nucleotide sequence ID" value="NZ_JBBMFC010000009.1"/>
</dbReference>
<reference evidence="2 3" key="1">
    <citation type="submission" date="2024-03" db="EMBL/GenBank/DDBJ databases">
        <title>Human intestinal bacterial collection.</title>
        <authorList>
            <person name="Pauvert C."/>
            <person name="Hitch T.C.A."/>
            <person name="Clavel T."/>
        </authorList>
    </citation>
    <scope>NUCLEOTIDE SEQUENCE [LARGE SCALE GENOMIC DNA]</scope>
    <source>
        <strain evidence="2 3">CLA-AA-H78B</strain>
    </source>
</reference>
<sequence>MVKRQLAILLAGISILTVGISTPVSAEEYEPAGYHVYDVQEEEATDTWYGIARGDYLRAGIAKVKKGSKSGYAMASGTTLAHYDCDRLYVRIYLDESENGTDGWWTLNYWTGNAYNDSMVTVGSGDYKITKGDYYRTTGAHSVFQDDIVETTTTCTSAVPIN</sequence>
<dbReference type="EMBL" id="JBBMFC010000009">
    <property type="protein sequence ID" value="MEQ2578508.1"/>
    <property type="molecule type" value="Genomic_DNA"/>
</dbReference>
<keyword evidence="3" id="KW-1185">Reference proteome</keyword>